<keyword evidence="14" id="KW-1185">Reference proteome</keyword>
<dbReference type="OMA" id="PEDKVQM"/>
<evidence type="ECO:0000256" key="7">
    <source>
        <dbReference type="ARBA" id="ARBA00022838"/>
    </source>
</evidence>
<keyword evidence="7" id="KW-0995">Kinetochore</keyword>
<evidence type="ECO:0000256" key="2">
    <source>
        <dbReference type="ARBA" id="ARBA00008643"/>
    </source>
</evidence>
<comment type="similarity">
    <text evidence="2">Belongs to the mis12 family.</text>
</comment>
<evidence type="ECO:0000313" key="13">
    <source>
        <dbReference type="EnsemblMetazoa" id="XP_001198150"/>
    </source>
</evidence>
<keyword evidence="6" id="KW-0498">Mitosis</keyword>
<evidence type="ECO:0000256" key="11">
    <source>
        <dbReference type="SAM" id="Coils"/>
    </source>
</evidence>
<dbReference type="AlphaFoldDB" id="A0A7M7G1B0"/>
<evidence type="ECO:0000256" key="3">
    <source>
        <dbReference type="ARBA" id="ARBA00013793"/>
    </source>
</evidence>
<evidence type="ECO:0000256" key="6">
    <source>
        <dbReference type="ARBA" id="ARBA00022776"/>
    </source>
</evidence>
<evidence type="ECO:0000256" key="5">
    <source>
        <dbReference type="ARBA" id="ARBA00022618"/>
    </source>
</evidence>
<keyword evidence="5" id="KW-0132">Cell division</keyword>
<dbReference type="KEGG" id="spu:762503"/>
<evidence type="ECO:0000256" key="8">
    <source>
        <dbReference type="ARBA" id="ARBA00023054"/>
    </source>
</evidence>
<evidence type="ECO:0000256" key="10">
    <source>
        <dbReference type="ARBA" id="ARBA00023328"/>
    </source>
</evidence>
<evidence type="ECO:0000256" key="9">
    <source>
        <dbReference type="ARBA" id="ARBA00023306"/>
    </source>
</evidence>
<dbReference type="GO" id="GO:0005634">
    <property type="term" value="C:nucleus"/>
    <property type="evidence" value="ECO:0007669"/>
    <property type="project" value="InterPro"/>
</dbReference>
<dbReference type="GO" id="GO:0051382">
    <property type="term" value="P:kinetochore assembly"/>
    <property type="evidence" value="ECO:0000318"/>
    <property type="project" value="GO_Central"/>
</dbReference>
<keyword evidence="8 11" id="KW-0175">Coiled coil</keyword>
<evidence type="ECO:0000256" key="12">
    <source>
        <dbReference type="SAM" id="MobiDB-lite"/>
    </source>
</evidence>
<name>A0A7M7G1B0_STRPU</name>
<dbReference type="GeneID" id="762503"/>
<keyword evidence="9" id="KW-0131">Cell cycle</keyword>
<dbReference type="Pfam" id="PF05859">
    <property type="entry name" value="Mis12"/>
    <property type="match status" value="1"/>
</dbReference>
<dbReference type="GO" id="GO:0051301">
    <property type="term" value="P:cell division"/>
    <property type="evidence" value="ECO:0007669"/>
    <property type="project" value="UniProtKB-KW"/>
</dbReference>
<dbReference type="InterPro" id="IPR008685">
    <property type="entry name" value="Centromere_Mis12"/>
</dbReference>
<reference evidence="13" key="2">
    <citation type="submission" date="2021-01" db="UniProtKB">
        <authorList>
            <consortium name="EnsemblMetazoa"/>
        </authorList>
    </citation>
    <scope>IDENTIFICATION</scope>
</reference>
<protein>
    <recommendedName>
        <fullName evidence="3">Protein MIS12 homolog</fullName>
    </recommendedName>
</protein>
<keyword evidence="10" id="KW-0137">Centromere</keyword>
<dbReference type="GO" id="GO:0000070">
    <property type="term" value="P:mitotic sister chromatid segregation"/>
    <property type="evidence" value="ECO:0000318"/>
    <property type="project" value="GO_Central"/>
</dbReference>
<reference evidence="14" key="1">
    <citation type="submission" date="2015-02" db="EMBL/GenBank/DDBJ databases">
        <title>Genome sequencing for Strongylocentrotus purpuratus.</title>
        <authorList>
            <person name="Murali S."/>
            <person name="Liu Y."/>
            <person name="Vee V."/>
            <person name="English A."/>
            <person name="Wang M."/>
            <person name="Skinner E."/>
            <person name="Han Y."/>
            <person name="Muzny D.M."/>
            <person name="Worley K.C."/>
            <person name="Gibbs R.A."/>
        </authorList>
    </citation>
    <scope>NUCLEOTIDE SEQUENCE</scope>
</reference>
<feature type="region of interest" description="Disordered" evidence="12">
    <location>
        <begin position="1"/>
        <end position="22"/>
    </location>
</feature>
<dbReference type="GO" id="GO:0000444">
    <property type="term" value="C:MIS12/MIND type complex"/>
    <property type="evidence" value="ECO:0000318"/>
    <property type="project" value="GO_Central"/>
</dbReference>
<accession>A0A7M7G1B0</accession>
<comment type="subcellular location">
    <subcellularLocation>
        <location evidence="1">Chromosome</location>
        <location evidence="1">Centromere</location>
        <location evidence="1">Kinetochore</location>
    </subcellularLocation>
</comment>
<dbReference type="CTD" id="79003"/>
<proteinExistence type="inferred from homology"/>
<dbReference type="PANTHER" id="PTHR14527:SF2">
    <property type="entry name" value="PROTEIN MIS12 HOMOLOG"/>
    <property type="match status" value="1"/>
</dbReference>
<dbReference type="EnsemblMetazoa" id="XM_001198150">
    <property type="protein sequence ID" value="XP_001198150"/>
    <property type="gene ID" value="LOC762503"/>
</dbReference>
<feature type="coiled-coil region" evidence="11">
    <location>
        <begin position="164"/>
        <end position="191"/>
    </location>
</feature>
<organism evidence="13 14">
    <name type="scientific">Strongylocentrotus purpuratus</name>
    <name type="common">Purple sea urchin</name>
    <dbReference type="NCBI Taxonomy" id="7668"/>
    <lineage>
        <taxon>Eukaryota</taxon>
        <taxon>Metazoa</taxon>
        <taxon>Echinodermata</taxon>
        <taxon>Eleutherozoa</taxon>
        <taxon>Echinozoa</taxon>
        <taxon>Echinoidea</taxon>
        <taxon>Euechinoidea</taxon>
        <taxon>Echinacea</taxon>
        <taxon>Camarodonta</taxon>
        <taxon>Echinidea</taxon>
        <taxon>Strongylocentrotidae</taxon>
        <taxon>Strongylocentrotus</taxon>
    </lineage>
</organism>
<dbReference type="Proteomes" id="UP000007110">
    <property type="component" value="Unassembled WGS sequence"/>
</dbReference>
<evidence type="ECO:0000256" key="1">
    <source>
        <dbReference type="ARBA" id="ARBA00004629"/>
    </source>
</evidence>
<keyword evidence="4" id="KW-0158">Chromosome</keyword>
<dbReference type="OrthoDB" id="1884855at2759"/>
<dbReference type="InParanoid" id="A0A7M7G1B0"/>
<evidence type="ECO:0000256" key="4">
    <source>
        <dbReference type="ARBA" id="ARBA00022454"/>
    </source>
</evidence>
<sequence>MDASASSKQRTEDEKDASSSSITKKVMGDSLHEYETQYFGFTPKSFIDGVYNAVADYLYDSVDAADKYIATEAQQGRQPVCTEAVRQSSDRLLAHLQLAFDKAFDRLETYLIKNIFPIPSHVVLPEDKIHGEVILMESDETRLDSELEELRHRIRNAQYVNARLEQWSNDVKQIQNLLDDLLTQLENYQKICIQANVADLKESIVFMATRAEKLLDLSRTLHLNSTRKRGLENNDDASIPVKMSLRSGST</sequence>
<dbReference type="RefSeq" id="XP_001198150.3">
    <property type="nucleotide sequence ID" value="XM_001198150.4"/>
</dbReference>
<dbReference type="PANTHER" id="PTHR14527">
    <property type="entry name" value="PROTEIN MIS12 HOMOLOG"/>
    <property type="match status" value="1"/>
</dbReference>
<evidence type="ECO:0000313" key="14">
    <source>
        <dbReference type="Proteomes" id="UP000007110"/>
    </source>
</evidence>